<dbReference type="InterPro" id="IPR051410">
    <property type="entry name" value="Ferric/Cupric_Reductase"/>
</dbReference>
<dbReference type="Proteomes" id="UP000664132">
    <property type="component" value="Unassembled WGS sequence"/>
</dbReference>
<evidence type="ECO:0000313" key="4">
    <source>
        <dbReference type="EMBL" id="KAG4419930.1"/>
    </source>
</evidence>
<gene>
    <name evidence="4" type="ORF">IFR04_006967</name>
</gene>
<dbReference type="EMBL" id="JAFJYH010000095">
    <property type="protein sequence ID" value="KAG4419930.1"/>
    <property type="molecule type" value="Genomic_DNA"/>
</dbReference>
<dbReference type="SUPFAM" id="SSF52343">
    <property type="entry name" value="Ferredoxin reductase-like, C-terminal NADP-linked domain"/>
    <property type="match status" value="1"/>
</dbReference>
<evidence type="ECO:0000259" key="3">
    <source>
        <dbReference type="Pfam" id="PF08030"/>
    </source>
</evidence>
<dbReference type="GO" id="GO:0005886">
    <property type="term" value="C:plasma membrane"/>
    <property type="evidence" value="ECO:0007669"/>
    <property type="project" value="TreeGrafter"/>
</dbReference>
<evidence type="ECO:0000256" key="1">
    <source>
        <dbReference type="ARBA" id="ARBA00022448"/>
    </source>
</evidence>
<keyword evidence="5" id="KW-1185">Reference proteome</keyword>
<accession>A0A8H7TIS3</accession>
<dbReference type="PANTHER" id="PTHR32361:SF9">
    <property type="entry name" value="FERRIC REDUCTASE TRANSMEMBRANE COMPONENT 3-RELATED"/>
    <property type="match status" value="1"/>
</dbReference>
<dbReference type="InterPro" id="IPR039261">
    <property type="entry name" value="FNR_nucleotide-bd"/>
</dbReference>
<dbReference type="GO" id="GO:0015677">
    <property type="term" value="P:copper ion import"/>
    <property type="evidence" value="ECO:0007669"/>
    <property type="project" value="TreeGrafter"/>
</dbReference>
<protein>
    <recommendedName>
        <fullName evidence="3">Ferric reductase NAD binding domain-containing protein</fullName>
    </recommendedName>
</protein>
<dbReference type="GO" id="GO:0006826">
    <property type="term" value="P:iron ion transport"/>
    <property type="evidence" value="ECO:0007669"/>
    <property type="project" value="TreeGrafter"/>
</dbReference>
<dbReference type="PANTHER" id="PTHR32361">
    <property type="entry name" value="FERRIC/CUPRIC REDUCTASE TRANSMEMBRANE COMPONENT"/>
    <property type="match status" value="1"/>
</dbReference>
<dbReference type="InterPro" id="IPR013121">
    <property type="entry name" value="Fe_red_NAD-bd_6"/>
</dbReference>
<reference evidence="4" key="1">
    <citation type="submission" date="2021-02" db="EMBL/GenBank/DDBJ databases">
        <title>Genome sequence Cadophora malorum strain M34.</title>
        <authorList>
            <person name="Stefanovic E."/>
            <person name="Vu D."/>
            <person name="Scully C."/>
            <person name="Dijksterhuis J."/>
            <person name="Roader J."/>
            <person name="Houbraken J."/>
        </authorList>
    </citation>
    <scope>NUCLEOTIDE SEQUENCE</scope>
    <source>
        <strain evidence="4">M34</strain>
    </source>
</reference>
<evidence type="ECO:0000313" key="5">
    <source>
        <dbReference type="Proteomes" id="UP000664132"/>
    </source>
</evidence>
<dbReference type="AlphaFoldDB" id="A0A8H7TIS3"/>
<dbReference type="PROSITE" id="PS51257">
    <property type="entry name" value="PROKAR_LIPOPROTEIN"/>
    <property type="match status" value="1"/>
</dbReference>
<dbReference type="Gene3D" id="3.40.50.80">
    <property type="entry name" value="Nucleotide-binding domain of ferredoxin-NADP reductase (FNR) module"/>
    <property type="match status" value="1"/>
</dbReference>
<organism evidence="4 5">
    <name type="scientific">Cadophora malorum</name>
    <dbReference type="NCBI Taxonomy" id="108018"/>
    <lineage>
        <taxon>Eukaryota</taxon>
        <taxon>Fungi</taxon>
        <taxon>Dikarya</taxon>
        <taxon>Ascomycota</taxon>
        <taxon>Pezizomycotina</taxon>
        <taxon>Leotiomycetes</taxon>
        <taxon>Helotiales</taxon>
        <taxon>Ploettnerulaceae</taxon>
        <taxon>Cadophora</taxon>
    </lineage>
</organism>
<dbReference type="OrthoDB" id="17725at2759"/>
<comment type="caution">
    <text evidence="4">The sequence shown here is derived from an EMBL/GenBank/DDBJ whole genome shotgun (WGS) entry which is preliminary data.</text>
</comment>
<dbReference type="GO" id="GO:0006879">
    <property type="term" value="P:intracellular iron ion homeostasis"/>
    <property type="evidence" value="ECO:0007669"/>
    <property type="project" value="TreeGrafter"/>
</dbReference>
<feature type="domain" description="Ferric reductase NAD binding" evidence="3">
    <location>
        <begin position="17"/>
        <end position="161"/>
    </location>
</feature>
<sequence>MDRSPYGGVCRPIERVYDTLILVAGGAGITACLPWLEYVTSKAEAVRCLDVVLIWVMREREHAAWAGPTLQMVASRTRSPVILKTRFYVTSASMVTQPAEAEEKRSKAQSREFVNLQPAGHSIHCVSGRPSISALIEQEITEGNIFVFVCGPESMRSDVADAYSKAQKRVLQLEAFGW</sequence>
<name>A0A8H7TIS3_9HELO</name>
<proteinExistence type="predicted"/>
<keyword evidence="2" id="KW-0560">Oxidoreductase</keyword>
<dbReference type="Pfam" id="PF08030">
    <property type="entry name" value="NAD_binding_6"/>
    <property type="match status" value="1"/>
</dbReference>
<dbReference type="GO" id="GO:0000293">
    <property type="term" value="F:ferric-chelate reductase activity"/>
    <property type="evidence" value="ECO:0007669"/>
    <property type="project" value="TreeGrafter"/>
</dbReference>
<keyword evidence="1" id="KW-0813">Transport</keyword>
<evidence type="ECO:0000256" key="2">
    <source>
        <dbReference type="ARBA" id="ARBA00023002"/>
    </source>
</evidence>